<evidence type="ECO:0000313" key="2">
    <source>
        <dbReference type="EMBL" id="OSS49471.1"/>
    </source>
</evidence>
<dbReference type="STRING" id="105696.A0A1Y2M0C1"/>
<proteinExistence type="predicted"/>
<sequence>MPSSLDPTFHITTPRLSLWYLDPSNDAHMSFLCTVQNSPENIAVAQLSGVPAPKEPLTIASARASLVARTEKLAETGSGRYIISLNSPTRGFEEEKAEEDKEKEKEFVGYVSMQLHRYPHLPCPTIPDLGFVLLAKYYGKGYATEACEALMRHFAETKGHARFAGFTHPLNVNSQKLFRRLGFEDRGVLDVQGVVGDGSAARIAVWTKGVEEGMELGELGIGAGEGGGRVEG</sequence>
<dbReference type="Pfam" id="PF13302">
    <property type="entry name" value="Acetyltransf_3"/>
    <property type="match status" value="1"/>
</dbReference>
<dbReference type="OMA" id="ENIGMEF"/>
<dbReference type="PANTHER" id="PTHR43792">
    <property type="entry name" value="GNAT FAMILY, PUTATIVE (AFU_ORTHOLOGUE AFUA_3G00765)-RELATED-RELATED"/>
    <property type="match status" value="1"/>
</dbReference>
<evidence type="ECO:0000259" key="1">
    <source>
        <dbReference type="Pfam" id="PF13302"/>
    </source>
</evidence>
<dbReference type="SUPFAM" id="SSF55729">
    <property type="entry name" value="Acyl-CoA N-acyltransferases (Nat)"/>
    <property type="match status" value="1"/>
</dbReference>
<name>A0A1Y2M0C1_EPING</name>
<dbReference type="AlphaFoldDB" id="A0A1Y2M0C1"/>
<feature type="domain" description="N-acetyltransferase" evidence="1">
    <location>
        <begin position="95"/>
        <end position="184"/>
    </location>
</feature>
<dbReference type="InParanoid" id="A0A1Y2M0C1"/>
<dbReference type="InterPro" id="IPR016181">
    <property type="entry name" value="Acyl_CoA_acyltransferase"/>
</dbReference>
<protein>
    <recommendedName>
        <fullName evidence="1">N-acetyltransferase domain-containing protein</fullName>
    </recommendedName>
</protein>
<dbReference type="GO" id="GO:0016747">
    <property type="term" value="F:acyltransferase activity, transferring groups other than amino-acyl groups"/>
    <property type="evidence" value="ECO:0007669"/>
    <property type="project" value="InterPro"/>
</dbReference>
<accession>A0A1Y2M0C1</accession>
<dbReference type="InterPro" id="IPR000182">
    <property type="entry name" value="GNAT_dom"/>
</dbReference>
<organism evidence="2 3">
    <name type="scientific">Epicoccum nigrum</name>
    <name type="common">Soil fungus</name>
    <name type="synonym">Epicoccum purpurascens</name>
    <dbReference type="NCBI Taxonomy" id="105696"/>
    <lineage>
        <taxon>Eukaryota</taxon>
        <taxon>Fungi</taxon>
        <taxon>Dikarya</taxon>
        <taxon>Ascomycota</taxon>
        <taxon>Pezizomycotina</taxon>
        <taxon>Dothideomycetes</taxon>
        <taxon>Pleosporomycetidae</taxon>
        <taxon>Pleosporales</taxon>
        <taxon>Pleosporineae</taxon>
        <taxon>Didymellaceae</taxon>
        <taxon>Epicoccum</taxon>
    </lineage>
</organism>
<dbReference type="Gene3D" id="3.40.630.30">
    <property type="match status" value="1"/>
</dbReference>
<keyword evidence="3" id="KW-1185">Reference proteome</keyword>
<dbReference type="InterPro" id="IPR051531">
    <property type="entry name" value="N-acetyltransferase"/>
</dbReference>
<dbReference type="EMBL" id="KZ107844">
    <property type="protein sequence ID" value="OSS49471.1"/>
    <property type="molecule type" value="Genomic_DNA"/>
</dbReference>
<dbReference type="PANTHER" id="PTHR43792:SF16">
    <property type="entry name" value="N-ACETYLTRANSFERASE DOMAIN-CONTAINING PROTEIN"/>
    <property type="match status" value="1"/>
</dbReference>
<dbReference type="Proteomes" id="UP000193240">
    <property type="component" value="Unassembled WGS sequence"/>
</dbReference>
<reference evidence="2 3" key="1">
    <citation type="journal article" date="2017" name="Genome Announc.">
        <title>Genome sequence of the saprophytic ascomycete Epicoccum nigrum ICMP 19927 strain isolated from New Zealand.</title>
        <authorList>
            <person name="Fokin M."/>
            <person name="Fleetwood D."/>
            <person name="Weir B.S."/>
            <person name="Villas-Boas S.G."/>
        </authorList>
    </citation>
    <scope>NUCLEOTIDE SEQUENCE [LARGE SCALE GENOMIC DNA]</scope>
    <source>
        <strain evidence="2 3">ICMP 19927</strain>
    </source>
</reference>
<evidence type="ECO:0000313" key="3">
    <source>
        <dbReference type="Proteomes" id="UP000193240"/>
    </source>
</evidence>
<gene>
    <name evidence="2" type="ORF">B5807_05690</name>
</gene>